<comment type="caution">
    <text evidence="1">The sequence shown here is derived from an EMBL/GenBank/DDBJ whole genome shotgun (WGS) entry which is preliminary data.</text>
</comment>
<dbReference type="AlphaFoldDB" id="A0A369M9A8"/>
<gene>
    <name evidence="1" type="ORF">C1877_01175</name>
</gene>
<dbReference type="GeneID" id="78358325"/>
<dbReference type="Gene3D" id="2.60.200.20">
    <property type="match status" value="1"/>
</dbReference>
<keyword evidence="2" id="KW-1185">Reference proteome</keyword>
<sequence length="340" mass="38674">MRLTTNTEQTRSFDVSGEDRGWHTALYYFAEHIRSLSRGRVNHKVLYSYLGTNGHYINHDNPTIRKRTAAVLSRLVHSRRYVEDFRASYERNPQVFDDAARLLCADLCDGADCNIEDLVFYFCGPLWNDVQRGLEHEREDGRVELRLDRIANEMSSLFAWCGKQPAARSEDLLAVLASSYFHLMTFGYLDERFMCELADETPLTIPEGNNDDPNRVARREDCACLVKYASDEPDALDNWWTVVSAHPFSIGRYTDCDIIETNPCVSRRHCRIVGEGGRWLLEDQGSVHGSRVLREGHVVYDSARDGAGSFELAFGDRLVLAGASSYWFGGLLVDGCHARR</sequence>
<accession>A0A369M9A8</accession>
<dbReference type="RefSeq" id="WP_041239105.1">
    <property type="nucleotide sequence ID" value="NZ_CABMMS010000001.1"/>
</dbReference>
<dbReference type="InterPro" id="IPR000253">
    <property type="entry name" value="FHA_dom"/>
</dbReference>
<dbReference type="OrthoDB" id="277520at2"/>
<dbReference type="SMART" id="SM00240">
    <property type="entry name" value="FHA"/>
    <property type="match status" value="1"/>
</dbReference>
<dbReference type="PROSITE" id="PS50006">
    <property type="entry name" value="FHA_DOMAIN"/>
    <property type="match status" value="1"/>
</dbReference>
<dbReference type="EMBL" id="PPTS01000001">
    <property type="protein sequence ID" value="RDB67085.1"/>
    <property type="molecule type" value="Genomic_DNA"/>
</dbReference>
<dbReference type="Proteomes" id="UP000254000">
    <property type="component" value="Unassembled WGS sequence"/>
</dbReference>
<evidence type="ECO:0000313" key="1">
    <source>
        <dbReference type="EMBL" id="RDB67085.1"/>
    </source>
</evidence>
<organism evidence="1 2">
    <name type="scientific">Gordonibacter pamelaeae</name>
    <dbReference type="NCBI Taxonomy" id="471189"/>
    <lineage>
        <taxon>Bacteria</taxon>
        <taxon>Bacillati</taxon>
        <taxon>Actinomycetota</taxon>
        <taxon>Coriobacteriia</taxon>
        <taxon>Eggerthellales</taxon>
        <taxon>Eggerthellaceae</taxon>
        <taxon>Gordonibacter</taxon>
    </lineage>
</organism>
<dbReference type="SUPFAM" id="SSF49879">
    <property type="entry name" value="SMAD/FHA domain"/>
    <property type="match status" value="1"/>
</dbReference>
<dbReference type="CDD" id="cd00060">
    <property type="entry name" value="FHA"/>
    <property type="match status" value="1"/>
</dbReference>
<proteinExistence type="predicted"/>
<evidence type="ECO:0000313" key="2">
    <source>
        <dbReference type="Proteomes" id="UP000254000"/>
    </source>
</evidence>
<dbReference type="Pfam" id="PF00498">
    <property type="entry name" value="FHA"/>
    <property type="match status" value="1"/>
</dbReference>
<protein>
    <submittedName>
        <fullName evidence="1">Uncharacterized protein</fullName>
    </submittedName>
</protein>
<dbReference type="InterPro" id="IPR008984">
    <property type="entry name" value="SMAD_FHA_dom_sf"/>
</dbReference>
<name>A0A369M9A8_9ACTN</name>
<reference evidence="1 2" key="1">
    <citation type="journal article" date="2018" name="Elife">
        <title>Discovery and characterization of a prevalent human gut bacterial enzyme sufficient for the inactivation of a family of plant toxins.</title>
        <authorList>
            <person name="Koppel N."/>
            <person name="Bisanz J.E."/>
            <person name="Pandelia M.E."/>
            <person name="Turnbaugh P.J."/>
            <person name="Balskus E.P."/>
        </authorList>
    </citation>
    <scope>NUCLEOTIDE SEQUENCE [LARGE SCALE GENOMIC DNA]</scope>
    <source>
        <strain evidence="1 2">3C</strain>
    </source>
</reference>